<dbReference type="PATRIC" id="fig|167539.5.peg.1771"/>
<organism evidence="1 2">
    <name type="scientific">Prochlorococcus marinus (strain SARG / CCMP1375 / SS120)</name>
    <dbReference type="NCBI Taxonomy" id="167539"/>
    <lineage>
        <taxon>Bacteria</taxon>
        <taxon>Bacillati</taxon>
        <taxon>Cyanobacteriota</taxon>
        <taxon>Cyanophyceae</taxon>
        <taxon>Synechococcales</taxon>
        <taxon>Prochlorococcaceae</taxon>
        <taxon>Prochlorococcus</taxon>
    </lineage>
</organism>
<protein>
    <recommendedName>
        <fullName evidence="3">HEAT repeat domain-containing protein</fullName>
    </recommendedName>
</protein>
<evidence type="ECO:0000313" key="1">
    <source>
        <dbReference type="EMBL" id="AAQ00721.1"/>
    </source>
</evidence>
<dbReference type="KEGG" id="pma:Pro_1677"/>
<evidence type="ECO:0008006" key="3">
    <source>
        <dbReference type="Google" id="ProtNLM"/>
    </source>
</evidence>
<dbReference type="AlphaFoldDB" id="Q7V9Z4"/>
<dbReference type="EMBL" id="AE017126">
    <property type="protein sequence ID" value="AAQ00721.1"/>
    <property type="molecule type" value="Genomic_DNA"/>
</dbReference>
<dbReference type="EnsemblBacteria" id="AAQ00721">
    <property type="protein sequence ID" value="AAQ00721"/>
    <property type="gene ID" value="Pro_1677"/>
</dbReference>
<dbReference type="Proteomes" id="UP000001420">
    <property type="component" value="Chromosome"/>
</dbReference>
<evidence type="ECO:0000313" key="2">
    <source>
        <dbReference type="Proteomes" id="UP000001420"/>
    </source>
</evidence>
<sequence length="155" mass="17659">MNQFFAAGAALLITITLLGFGRKPKRLLATKFSGYRYVNHMSLVYRSEPAHIEKIKMHSDFFDFQPPKTAKEKSNLRKYMKGLICSGSEERLLAMEIADKWRDLSVLPILKLGLRDVDSRVVAKAASAIARFKGHSQNTKNIKLVRHPLNVSRMR</sequence>
<gene>
    <name evidence="1" type="ordered locus">Pro_1677</name>
</gene>
<accession>Q7V9Z4</accession>
<reference evidence="1 2" key="1">
    <citation type="journal article" date="2003" name="Proc. Natl. Acad. Sci. U.S.A.">
        <title>Genome sequence of the cyanobacterium Prochlorococcus marinus SS120, a nearly minimal oxyphototrophic genome.</title>
        <authorList>
            <person name="Dufresne A."/>
            <person name="Salanoubat M."/>
            <person name="Partensky F."/>
            <person name="Artiguenave F."/>
            <person name="Axmann I.M."/>
            <person name="Barbe V."/>
            <person name="Duprat S."/>
            <person name="Galperin M.Y."/>
            <person name="Koonin E.V."/>
            <person name="Le Gall F."/>
            <person name="Makarova K.S."/>
            <person name="Ostrowski M."/>
            <person name="Oztas S."/>
            <person name="Robert C."/>
            <person name="Rogozin I.B."/>
            <person name="Scanlan D.J."/>
            <person name="Tandeau de Marsac N."/>
            <person name="Weissenbach J."/>
            <person name="Wincker P."/>
            <person name="Wolf Y.I."/>
            <person name="Hess W.R."/>
        </authorList>
    </citation>
    <scope>NUCLEOTIDE SEQUENCE [LARGE SCALE GENOMIC DNA]</scope>
    <source>
        <strain evidence="2">SARG / CCMP1375 / SS120</strain>
    </source>
</reference>
<dbReference type="OrthoDB" id="541369at2"/>
<name>Q7V9Z4_PROMA</name>
<proteinExistence type="predicted"/>
<keyword evidence="2" id="KW-1185">Reference proteome</keyword>
<dbReference type="STRING" id="167539.Pro_1677"/>
<dbReference type="RefSeq" id="WP_011125826.1">
    <property type="nucleotide sequence ID" value="NC_005042.1"/>
</dbReference>
<dbReference type="HOGENOM" id="CLU_104648_0_0_3"/>
<dbReference type="eggNOG" id="ENOG50341WT">
    <property type="taxonomic scope" value="Bacteria"/>
</dbReference>